<dbReference type="GO" id="GO:0005886">
    <property type="term" value="C:plasma membrane"/>
    <property type="evidence" value="ECO:0007669"/>
    <property type="project" value="UniProtKB-SubCell"/>
</dbReference>
<feature type="transmembrane region" description="Helical" evidence="6">
    <location>
        <begin position="6"/>
        <end position="26"/>
    </location>
</feature>
<evidence type="ECO:0000256" key="2">
    <source>
        <dbReference type="ARBA" id="ARBA00022475"/>
    </source>
</evidence>
<dbReference type="Proteomes" id="UP001156666">
    <property type="component" value="Unassembled WGS sequence"/>
</dbReference>
<dbReference type="PANTHER" id="PTHR10010:SF46">
    <property type="entry name" value="SODIUM-DEPENDENT PHOSPHATE TRANSPORT PROTEIN 2B"/>
    <property type="match status" value="1"/>
</dbReference>
<feature type="transmembrane region" description="Helical" evidence="6">
    <location>
        <begin position="87"/>
        <end position="109"/>
    </location>
</feature>
<evidence type="ECO:0000256" key="5">
    <source>
        <dbReference type="ARBA" id="ARBA00023136"/>
    </source>
</evidence>
<dbReference type="RefSeq" id="WP_235294786.1">
    <property type="nucleotide sequence ID" value="NZ_BSOH01000003.1"/>
</dbReference>
<organism evidence="8 9">
    <name type="scientific">Portibacter lacus</name>
    <dbReference type="NCBI Taxonomy" id="1099794"/>
    <lineage>
        <taxon>Bacteria</taxon>
        <taxon>Pseudomonadati</taxon>
        <taxon>Bacteroidota</taxon>
        <taxon>Saprospiria</taxon>
        <taxon>Saprospirales</taxon>
        <taxon>Haliscomenobacteraceae</taxon>
        <taxon>Portibacter</taxon>
    </lineage>
</organism>
<protein>
    <recommendedName>
        <fullName evidence="7">PhoU domain-containing protein</fullName>
    </recommendedName>
</protein>
<feature type="transmembrane region" description="Helical" evidence="6">
    <location>
        <begin position="47"/>
        <end position="67"/>
    </location>
</feature>
<keyword evidence="9" id="KW-1185">Reference proteome</keyword>
<reference evidence="8" key="1">
    <citation type="journal article" date="2014" name="Int. J. Syst. Evol. Microbiol.">
        <title>Complete genome sequence of Corynebacterium casei LMG S-19264T (=DSM 44701T), isolated from a smear-ripened cheese.</title>
        <authorList>
            <consortium name="US DOE Joint Genome Institute (JGI-PGF)"/>
            <person name="Walter F."/>
            <person name="Albersmeier A."/>
            <person name="Kalinowski J."/>
            <person name="Ruckert C."/>
        </authorList>
    </citation>
    <scope>NUCLEOTIDE SEQUENCE</scope>
    <source>
        <strain evidence="8">NBRC 108769</strain>
    </source>
</reference>
<comment type="subcellular location">
    <subcellularLocation>
        <location evidence="1">Cell membrane</location>
        <topology evidence="1">Multi-pass membrane protein</topology>
    </subcellularLocation>
</comment>
<accession>A0AA37SMQ2</accession>
<gene>
    <name evidence="8" type="ORF">GCM10007940_07590</name>
</gene>
<evidence type="ECO:0000259" key="7">
    <source>
        <dbReference type="Pfam" id="PF01895"/>
    </source>
</evidence>
<feature type="transmembrane region" description="Helical" evidence="6">
    <location>
        <begin position="256"/>
        <end position="277"/>
    </location>
</feature>
<dbReference type="InterPro" id="IPR003841">
    <property type="entry name" value="Na/Pi_transpt"/>
</dbReference>
<evidence type="ECO:0000313" key="9">
    <source>
        <dbReference type="Proteomes" id="UP001156666"/>
    </source>
</evidence>
<evidence type="ECO:0000256" key="6">
    <source>
        <dbReference type="SAM" id="Phobius"/>
    </source>
</evidence>
<dbReference type="InterPro" id="IPR004633">
    <property type="entry name" value="NaPi_cotrn-rel/YqeW-like"/>
</dbReference>
<evidence type="ECO:0000256" key="1">
    <source>
        <dbReference type="ARBA" id="ARBA00004651"/>
    </source>
</evidence>
<dbReference type="GO" id="GO:0044341">
    <property type="term" value="P:sodium-dependent phosphate transport"/>
    <property type="evidence" value="ECO:0007669"/>
    <property type="project" value="InterPro"/>
</dbReference>
<dbReference type="NCBIfam" id="TIGR00704">
    <property type="entry name" value="NaPi_cotrn_rel"/>
    <property type="match status" value="1"/>
</dbReference>
<keyword evidence="2" id="KW-1003">Cell membrane</keyword>
<feature type="domain" description="PhoU" evidence="7">
    <location>
        <begin position="390"/>
        <end position="453"/>
    </location>
</feature>
<keyword evidence="5 6" id="KW-0472">Membrane</keyword>
<dbReference type="InterPro" id="IPR026022">
    <property type="entry name" value="PhoU_dom"/>
</dbReference>
<dbReference type="EMBL" id="BSOH01000003">
    <property type="protein sequence ID" value="GLR16144.1"/>
    <property type="molecule type" value="Genomic_DNA"/>
</dbReference>
<sequence>MEFGFWDALQIIGALCFFVYGMKMMSDGIQRAAGSQLRNILRTMTKNRFLGVGTGFLTTALVQSSSATTVMTVSFVNAGLLTLVESAGIMMGANIGTTITGWIVSILGFKIKLSAYSIPLFALGVPMLFSNRTKLKYWGEFLIGFAILFLGLSYLKGAVPDLKGNPEVLDFLANFTNWGILSRLLFVSIGTLVTIIVQSSSAAMAITLTMCAQGWLPFEVAAAMILGENIGTTITAELASLVGNTNAKRSARIHSMFNVIGVVWMVILLPYFLPLLSSFGQQFLGMSDPYQASGMPIGLSAFHTAFNLLNVIIMVGFVNTLVKVAIWSVPDKEDEDEDEHRLKFISAGIRTPELATVELQKEAAHFGEVASKMSGFTSQLINSTAAKVRKKMYKKLRKYEKITDRMEIEITEYITKISNQEITPRTSQKLRSILNICNDLERIGDIYYQISKTIELKNENKQYFLPEQRNNLNHMIELIDKAFAEMNKNLALDHYDKINLQNAQALEKEINKYRTELRADNLAKIGTEGYVVQSAMIYNNIFSSLERIGDHIMNVNESISGEI</sequence>
<feature type="transmembrane region" description="Helical" evidence="6">
    <location>
        <begin position="175"/>
        <end position="197"/>
    </location>
</feature>
<dbReference type="InterPro" id="IPR038078">
    <property type="entry name" value="PhoU-like_sf"/>
</dbReference>
<feature type="transmembrane region" description="Helical" evidence="6">
    <location>
        <begin position="137"/>
        <end position="155"/>
    </location>
</feature>
<evidence type="ECO:0000256" key="4">
    <source>
        <dbReference type="ARBA" id="ARBA00022989"/>
    </source>
</evidence>
<dbReference type="PANTHER" id="PTHR10010">
    <property type="entry name" value="SOLUTE CARRIER FAMILY 34 SODIUM PHOSPHATE , MEMBER 2-RELATED"/>
    <property type="match status" value="1"/>
</dbReference>
<dbReference type="Pfam" id="PF02690">
    <property type="entry name" value="Na_Pi_cotrans"/>
    <property type="match status" value="2"/>
</dbReference>
<dbReference type="AlphaFoldDB" id="A0AA37SMQ2"/>
<dbReference type="GO" id="GO:0005436">
    <property type="term" value="F:sodium:phosphate symporter activity"/>
    <property type="evidence" value="ECO:0007669"/>
    <property type="project" value="InterPro"/>
</dbReference>
<keyword evidence="3 6" id="KW-0812">Transmembrane</keyword>
<name>A0AA37SMQ2_9BACT</name>
<keyword evidence="4 6" id="KW-1133">Transmembrane helix</keyword>
<evidence type="ECO:0000256" key="3">
    <source>
        <dbReference type="ARBA" id="ARBA00022692"/>
    </source>
</evidence>
<dbReference type="Gene3D" id="1.20.58.220">
    <property type="entry name" value="Phosphate transport system protein phou homolog 2, domain 2"/>
    <property type="match status" value="1"/>
</dbReference>
<evidence type="ECO:0000313" key="8">
    <source>
        <dbReference type="EMBL" id="GLR16144.1"/>
    </source>
</evidence>
<reference evidence="8" key="2">
    <citation type="submission" date="2023-01" db="EMBL/GenBank/DDBJ databases">
        <title>Draft genome sequence of Portibacter lacus strain NBRC 108769.</title>
        <authorList>
            <person name="Sun Q."/>
            <person name="Mori K."/>
        </authorList>
    </citation>
    <scope>NUCLEOTIDE SEQUENCE</scope>
    <source>
        <strain evidence="8">NBRC 108769</strain>
    </source>
</reference>
<dbReference type="SUPFAM" id="SSF109755">
    <property type="entry name" value="PhoU-like"/>
    <property type="match status" value="1"/>
</dbReference>
<dbReference type="Pfam" id="PF01895">
    <property type="entry name" value="PhoU"/>
    <property type="match status" value="1"/>
</dbReference>
<feature type="transmembrane region" description="Helical" evidence="6">
    <location>
        <begin position="297"/>
        <end position="322"/>
    </location>
</feature>
<dbReference type="NCBIfam" id="NF037997">
    <property type="entry name" value="Na_Pi_symport"/>
    <property type="match status" value="1"/>
</dbReference>
<proteinExistence type="predicted"/>
<comment type="caution">
    <text evidence="8">The sequence shown here is derived from an EMBL/GenBank/DDBJ whole genome shotgun (WGS) entry which is preliminary data.</text>
</comment>